<feature type="domain" description="Lipid/polyisoprenoid-binding YceI-like" evidence="1">
    <location>
        <begin position="91"/>
        <end position="268"/>
    </location>
</feature>
<accession>B9JIM4</accession>
<dbReference type="STRING" id="311403.Arad_8513"/>
<protein>
    <recommendedName>
        <fullName evidence="1">Lipid/polyisoprenoid-binding YceI-like domain-containing protein</fullName>
    </recommendedName>
</protein>
<reference evidence="2 3" key="1">
    <citation type="journal article" date="2009" name="J. Bacteriol.">
        <title>Genome sequences of three Agrobacterium biovars help elucidate the evolution of multichromosome genomes in bacteria.</title>
        <authorList>
            <person name="Slater S.C."/>
            <person name="Goldman B.S."/>
            <person name="Goodner B."/>
            <person name="Setubal J.C."/>
            <person name="Farrand S.K."/>
            <person name="Nester E.W."/>
            <person name="Burr T.J."/>
            <person name="Banta L."/>
            <person name="Dickerman A.W."/>
            <person name="Paulsen I."/>
            <person name="Otten L."/>
            <person name="Suen G."/>
            <person name="Welch R."/>
            <person name="Almeida N.F."/>
            <person name="Arnold F."/>
            <person name="Burton O.T."/>
            <person name="Du Z."/>
            <person name="Ewing A."/>
            <person name="Godsy E."/>
            <person name="Heisel S."/>
            <person name="Houmiel K.L."/>
            <person name="Jhaveri J."/>
            <person name="Lu J."/>
            <person name="Miller N.M."/>
            <person name="Norton S."/>
            <person name="Chen Q."/>
            <person name="Phoolcharoen W."/>
            <person name="Ohlin V."/>
            <person name="Ondrusek D."/>
            <person name="Pride N."/>
            <person name="Stricklin S.L."/>
            <person name="Sun J."/>
            <person name="Wheeler C."/>
            <person name="Wilson L."/>
            <person name="Zhu H."/>
            <person name="Wood D.W."/>
        </authorList>
    </citation>
    <scope>NUCLEOTIDE SEQUENCE [LARGE SCALE GENOMIC DNA]</scope>
    <source>
        <strain evidence="3">K84 / ATCC BAA-868</strain>
    </source>
</reference>
<proteinExistence type="predicted"/>
<dbReference type="Pfam" id="PF04264">
    <property type="entry name" value="YceI"/>
    <property type="match status" value="1"/>
</dbReference>
<dbReference type="KEGG" id="ara:Arad_8513"/>
<dbReference type="Gene3D" id="2.40.128.110">
    <property type="entry name" value="Lipid/polyisoprenoid-binding, YceI-like"/>
    <property type="match status" value="1"/>
</dbReference>
<dbReference type="AlphaFoldDB" id="B9JIM4"/>
<sequence>MPWKDSEVPSLVQQSLISRAVSSTLIHFQVSAIFFNSRPAYQQRKGLIHMRINRYSVSGALIALGMLTATSSSSFAQSAAPATEAKAPAGVYKLDSTHAALLWSVKHNKISNYTVRFNKLEATLKLDPDKIEDSSIEASIDAASVVTGYPADYKATHASSPYQTWDEEISRDPKMLNSNAHPKITFKSTKVTSTGPTTADVTGDLSFLGVTKPVTLKATFNGEIDSHPFAGVPAVGFAAEGSFNRTEFGQPVGFVGPDVTIRFDGEFIQDTSAK</sequence>
<dbReference type="SMART" id="SM00867">
    <property type="entry name" value="YceI"/>
    <property type="match status" value="1"/>
</dbReference>
<dbReference type="eggNOG" id="COG2353">
    <property type="taxonomic scope" value="Bacteria"/>
</dbReference>
<dbReference type="HOGENOM" id="CLU_071003_1_1_5"/>
<evidence type="ECO:0000313" key="2">
    <source>
        <dbReference type="EMBL" id="ACM29766.1"/>
    </source>
</evidence>
<dbReference type="SUPFAM" id="SSF101874">
    <property type="entry name" value="YceI-like"/>
    <property type="match status" value="1"/>
</dbReference>
<dbReference type="EMBL" id="CP000629">
    <property type="protein sequence ID" value="ACM29766.1"/>
    <property type="molecule type" value="Genomic_DNA"/>
</dbReference>
<evidence type="ECO:0000313" key="3">
    <source>
        <dbReference type="Proteomes" id="UP000001600"/>
    </source>
</evidence>
<gene>
    <name evidence="2" type="ordered locus">Arad_8513</name>
</gene>
<organism evidence="2 3">
    <name type="scientific">Rhizobium rhizogenes (strain K84 / ATCC BAA-868)</name>
    <name type="common">Agrobacterium radiobacter</name>
    <dbReference type="NCBI Taxonomy" id="311403"/>
    <lineage>
        <taxon>Bacteria</taxon>
        <taxon>Pseudomonadati</taxon>
        <taxon>Pseudomonadota</taxon>
        <taxon>Alphaproteobacteria</taxon>
        <taxon>Hyphomicrobiales</taxon>
        <taxon>Rhizobiaceae</taxon>
        <taxon>Rhizobium/Agrobacterium group</taxon>
        <taxon>Rhizobium</taxon>
    </lineage>
</organism>
<dbReference type="InterPro" id="IPR036761">
    <property type="entry name" value="TTHA0802/YceI-like_sf"/>
</dbReference>
<dbReference type="InterPro" id="IPR007372">
    <property type="entry name" value="Lipid/polyisoprenoid-bd_YceI"/>
</dbReference>
<dbReference type="Proteomes" id="UP000001600">
    <property type="component" value="Chromosome 2"/>
</dbReference>
<dbReference type="PANTHER" id="PTHR34406">
    <property type="entry name" value="PROTEIN YCEI"/>
    <property type="match status" value="1"/>
</dbReference>
<name>B9JIM4_RHIR8</name>
<dbReference type="PANTHER" id="PTHR34406:SF1">
    <property type="entry name" value="PROTEIN YCEI"/>
    <property type="match status" value="1"/>
</dbReference>
<evidence type="ECO:0000259" key="1">
    <source>
        <dbReference type="SMART" id="SM00867"/>
    </source>
</evidence>